<comment type="caution">
    <text evidence="5">The sequence shown here is derived from an EMBL/GenBank/DDBJ whole genome shotgun (WGS) entry which is preliminary data.</text>
</comment>
<dbReference type="RefSeq" id="WP_068260876.1">
    <property type="nucleotide sequence ID" value="NZ_LWSK01000020.1"/>
</dbReference>
<feature type="compositionally biased region" description="Basic and acidic residues" evidence="3">
    <location>
        <begin position="1"/>
        <end position="11"/>
    </location>
</feature>
<dbReference type="SMART" id="SM00448">
    <property type="entry name" value="REC"/>
    <property type="match status" value="1"/>
</dbReference>
<dbReference type="PANTHER" id="PTHR44591">
    <property type="entry name" value="STRESS RESPONSE REGULATOR PROTEIN 1"/>
    <property type="match status" value="1"/>
</dbReference>
<dbReference type="GO" id="GO:0000160">
    <property type="term" value="P:phosphorelay signal transduction system"/>
    <property type="evidence" value="ECO:0007669"/>
    <property type="project" value="InterPro"/>
</dbReference>
<sequence>MKESQPKRFDEAGSSGSSSGRQASVIVWDASPLSLLTLAGVLDTQGYRCVCARDSDSAMKTLEMGRQDLLVCDVGDDAAAALETIEKMRSVPSYEQLPAVMLADARWAGLEKKAEASYQPTRCLFKPIDPNSLIAVVDQVLWMPSLVSSHRRRGSRPSRPGWVSL</sequence>
<dbReference type="Gene3D" id="3.40.50.2300">
    <property type="match status" value="1"/>
</dbReference>
<protein>
    <submittedName>
        <fullName evidence="5">Response regulator receiver domain protein</fullName>
    </submittedName>
</protein>
<dbReference type="EMBL" id="VRLW01000001">
    <property type="protein sequence ID" value="KAA1259928.1"/>
    <property type="molecule type" value="Genomic_DNA"/>
</dbReference>
<name>A0A5B1CFF0_9BACT</name>
<proteinExistence type="predicted"/>
<reference evidence="5 6" key="1">
    <citation type="submission" date="2019-08" db="EMBL/GenBank/DDBJ databases">
        <title>Deep-cultivation of Planctomycetes and their phenomic and genomic characterization uncovers novel biology.</title>
        <authorList>
            <person name="Wiegand S."/>
            <person name="Jogler M."/>
            <person name="Boedeker C."/>
            <person name="Pinto D."/>
            <person name="Vollmers J."/>
            <person name="Rivas-Marin E."/>
            <person name="Kohn T."/>
            <person name="Peeters S.H."/>
            <person name="Heuer A."/>
            <person name="Rast P."/>
            <person name="Oberbeckmann S."/>
            <person name="Bunk B."/>
            <person name="Jeske O."/>
            <person name="Meyerdierks A."/>
            <person name="Storesund J.E."/>
            <person name="Kallscheuer N."/>
            <person name="Luecker S."/>
            <person name="Lage O.M."/>
            <person name="Pohl T."/>
            <person name="Merkel B.J."/>
            <person name="Hornburger P."/>
            <person name="Mueller R.-W."/>
            <person name="Bruemmer F."/>
            <person name="Labrenz M."/>
            <person name="Spormann A.M."/>
            <person name="Op Den Camp H."/>
            <person name="Overmann J."/>
            <person name="Amann R."/>
            <person name="Jetten M.S.M."/>
            <person name="Mascher T."/>
            <person name="Medema M.H."/>
            <person name="Devos D.P."/>
            <person name="Kaster A.-K."/>
            <person name="Ovreas L."/>
            <person name="Rohde M."/>
            <person name="Galperin M.Y."/>
            <person name="Jogler C."/>
        </authorList>
    </citation>
    <scope>NUCLEOTIDE SEQUENCE [LARGE SCALE GENOMIC DNA]</scope>
    <source>
        <strain evidence="5 6">LF1</strain>
    </source>
</reference>
<accession>A0A5B1CFF0</accession>
<gene>
    <name evidence="5" type="ORF">LF1_24660</name>
</gene>
<keyword evidence="1 2" id="KW-0597">Phosphoprotein</keyword>
<dbReference type="InterPro" id="IPR011006">
    <property type="entry name" value="CheY-like_superfamily"/>
</dbReference>
<dbReference type="SUPFAM" id="SSF52172">
    <property type="entry name" value="CheY-like"/>
    <property type="match status" value="1"/>
</dbReference>
<dbReference type="AlphaFoldDB" id="A0A5B1CFF0"/>
<evidence type="ECO:0000313" key="5">
    <source>
        <dbReference type="EMBL" id="KAA1259928.1"/>
    </source>
</evidence>
<feature type="modified residue" description="4-aspartylphosphate" evidence="2">
    <location>
        <position position="73"/>
    </location>
</feature>
<evidence type="ECO:0000313" key="6">
    <source>
        <dbReference type="Proteomes" id="UP000322699"/>
    </source>
</evidence>
<feature type="domain" description="Response regulatory" evidence="4">
    <location>
        <begin position="24"/>
        <end position="141"/>
    </location>
</feature>
<evidence type="ECO:0000256" key="3">
    <source>
        <dbReference type="SAM" id="MobiDB-lite"/>
    </source>
</evidence>
<evidence type="ECO:0000256" key="1">
    <source>
        <dbReference type="ARBA" id="ARBA00022553"/>
    </source>
</evidence>
<dbReference type="Proteomes" id="UP000322699">
    <property type="component" value="Unassembled WGS sequence"/>
</dbReference>
<dbReference type="InterPro" id="IPR050595">
    <property type="entry name" value="Bact_response_regulator"/>
</dbReference>
<dbReference type="PANTHER" id="PTHR44591:SF25">
    <property type="entry name" value="CHEMOTAXIS TWO-COMPONENT RESPONSE REGULATOR"/>
    <property type="match status" value="1"/>
</dbReference>
<feature type="region of interest" description="Disordered" evidence="3">
    <location>
        <begin position="1"/>
        <end position="20"/>
    </location>
</feature>
<dbReference type="PROSITE" id="PS50110">
    <property type="entry name" value="RESPONSE_REGULATORY"/>
    <property type="match status" value="1"/>
</dbReference>
<evidence type="ECO:0000259" key="4">
    <source>
        <dbReference type="PROSITE" id="PS50110"/>
    </source>
</evidence>
<dbReference type="InterPro" id="IPR001789">
    <property type="entry name" value="Sig_transdc_resp-reg_receiver"/>
</dbReference>
<evidence type="ECO:0000256" key="2">
    <source>
        <dbReference type="PROSITE-ProRule" id="PRU00169"/>
    </source>
</evidence>
<organism evidence="5 6">
    <name type="scientific">Rubripirellula obstinata</name>
    <dbReference type="NCBI Taxonomy" id="406547"/>
    <lineage>
        <taxon>Bacteria</taxon>
        <taxon>Pseudomonadati</taxon>
        <taxon>Planctomycetota</taxon>
        <taxon>Planctomycetia</taxon>
        <taxon>Pirellulales</taxon>
        <taxon>Pirellulaceae</taxon>
        <taxon>Rubripirellula</taxon>
    </lineage>
</organism>
<keyword evidence="6" id="KW-1185">Reference proteome</keyword>